<reference evidence="1 2" key="1">
    <citation type="submission" date="2011-02" db="EMBL/GenBank/DDBJ databases">
        <authorList>
            <person name="Weinstock G."/>
            <person name="Sodergren E."/>
            <person name="Clifton S."/>
            <person name="Fulton L."/>
            <person name="Fulton B."/>
            <person name="Courtney L."/>
            <person name="Fronick C."/>
            <person name="Harrison M."/>
            <person name="Strong C."/>
            <person name="Farmer C."/>
            <person name="Delahaunty K."/>
            <person name="Markovic C."/>
            <person name="Hall O."/>
            <person name="Minx P."/>
            <person name="Tomlinson C."/>
            <person name="Mitreva M."/>
            <person name="Hou S."/>
            <person name="Chen J."/>
            <person name="Wollam A."/>
            <person name="Pepin K.H."/>
            <person name="Johnson M."/>
            <person name="Bhonagiri V."/>
            <person name="Zhang X."/>
            <person name="Suruliraj S."/>
            <person name="Warren W."/>
            <person name="Chinwalla A."/>
            <person name="Mardis E.R."/>
            <person name="Wilson R.K."/>
        </authorList>
    </citation>
    <scope>NUCLEOTIDE SEQUENCE [LARGE SCALE GENOMIC DNA]</scope>
    <source>
        <strain evidence="1 2">YIT 11841</strain>
    </source>
</reference>
<accession>F3QQE3</accession>
<dbReference type="STRING" id="762982.HMPREF9442_00381"/>
<dbReference type="EMBL" id="AFBR01000008">
    <property type="protein sequence ID" value="EGG57434.1"/>
    <property type="molecule type" value="Genomic_DNA"/>
</dbReference>
<sequence length="82" mass="9762">MICTLNEFKHEMGADGERRQGLQSKNSRTVSGRWKGRKEWVPYCGEAIPFHPLCILRIVLRKTLFFIVLLWRSIRAEIKWMQ</sequence>
<comment type="caution">
    <text evidence="1">The sequence shown here is derived from an EMBL/GenBank/DDBJ whole genome shotgun (WGS) entry which is preliminary data.</text>
</comment>
<name>F3QQE3_9BACT</name>
<proteinExistence type="predicted"/>
<keyword evidence="2" id="KW-1185">Reference proteome</keyword>
<dbReference type="HOGENOM" id="CLU_2555236_0_0_10"/>
<organism evidence="1 2">
    <name type="scientific">Paraprevotella xylaniphila YIT 11841</name>
    <dbReference type="NCBI Taxonomy" id="762982"/>
    <lineage>
        <taxon>Bacteria</taxon>
        <taxon>Pseudomonadati</taxon>
        <taxon>Bacteroidota</taxon>
        <taxon>Bacteroidia</taxon>
        <taxon>Bacteroidales</taxon>
        <taxon>Prevotellaceae</taxon>
        <taxon>Paraprevotella</taxon>
    </lineage>
</organism>
<evidence type="ECO:0000313" key="2">
    <source>
        <dbReference type="Proteomes" id="UP000005546"/>
    </source>
</evidence>
<evidence type="ECO:0000313" key="1">
    <source>
        <dbReference type="EMBL" id="EGG57434.1"/>
    </source>
</evidence>
<dbReference type="Proteomes" id="UP000005546">
    <property type="component" value="Unassembled WGS sequence"/>
</dbReference>
<gene>
    <name evidence="1" type="ORF">HMPREF9442_00381</name>
</gene>
<protein>
    <submittedName>
        <fullName evidence="1">Uncharacterized protein</fullName>
    </submittedName>
</protein>
<dbReference type="AlphaFoldDB" id="F3QQE3"/>